<dbReference type="InterPro" id="IPR013761">
    <property type="entry name" value="SAM/pointed_sf"/>
</dbReference>
<comment type="caution">
    <text evidence="4">The sequence shown here is derived from an EMBL/GenBank/DDBJ whole genome shotgun (WGS) entry which is preliminary data.</text>
</comment>
<dbReference type="PANTHER" id="PTHR10887">
    <property type="entry name" value="DNA2/NAM7 HELICASE FAMILY"/>
    <property type="match status" value="1"/>
</dbReference>
<evidence type="ECO:0000313" key="4">
    <source>
        <dbReference type="EMBL" id="OLQ15466.1"/>
    </source>
</evidence>
<dbReference type="SUPFAM" id="SSF54160">
    <property type="entry name" value="Chromo domain-like"/>
    <property type="match status" value="1"/>
</dbReference>
<dbReference type="InterPro" id="IPR012340">
    <property type="entry name" value="NA-bd_OB-fold"/>
</dbReference>
<feature type="region of interest" description="Disordered" evidence="1">
    <location>
        <begin position="1115"/>
        <end position="1158"/>
    </location>
</feature>
<dbReference type="OrthoDB" id="6513042at2759"/>
<feature type="compositionally biased region" description="Basic and acidic residues" evidence="1">
    <location>
        <begin position="1311"/>
        <end position="1322"/>
    </location>
</feature>
<feature type="compositionally biased region" description="Basic and acidic residues" evidence="1">
    <location>
        <begin position="250"/>
        <end position="260"/>
    </location>
</feature>
<dbReference type="CDD" id="cd00081">
    <property type="entry name" value="Hint"/>
    <property type="match status" value="1"/>
</dbReference>
<dbReference type="SUPFAM" id="SSF52540">
    <property type="entry name" value="P-loop containing nucleoside triphosphate hydrolases"/>
    <property type="match status" value="1"/>
</dbReference>
<dbReference type="InterPro" id="IPR001900">
    <property type="entry name" value="RNase_II/R"/>
</dbReference>
<dbReference type="SUPFAM" id="SSF51294">
    <property type="entry name" value="Hedgehog/intein (Hint) domain"/>
    <property type="match status" value="1"/>
</dbReference>
<organism evidence="4 5">
    <name type="scientific">Symbiodinium microadriaticum</name>
    <name type="common">Dinoflagellate</name>
    <name type="synonym">Zooxanthella microadriatica</name>
    <dbReference type="NCBI Taxonomy" id="2951"/>
    <lineage>
        <taxon>Eukaryota</taxon>
        <taxon>Sar</taxon>
        <taxon>Alveolata</taxon>
        <taxon>Dinophyceae</taxon>
        <taxon>Suessiales</taxon>
        <taxon>Symbiodiniaceae</taxon>
        <taxon>Symbiodinium</taxon>
    </lineage>
</organism>
<evidence type="ECO:0000259" key="3">
    <source>
        <dbReference type="SMART" id="SM00955"/>
    </source>
</evidence>
<dbReference type="SMART" id="SM00306">
    <property type="entry name" value="HintN"/>
    <property type="match status" value="1"/>
</dbReference>
<dbReference type="Pfam" id="PF13086">
    <property type="entry name" value="AAA_11"/>
    <property type="match status" value="1"/>
</dbReference>
<evidence type="ECO:0000256" key="1">
    <source>
        <dbReference type="SAM" id="MobiDB-lite"/>
    </source>
</evidence>
<dbReference type="InterPro" id="IPR036844">
    <property type="entry name" value="Hint_dom_sf"/>
</dbReference>
<dbReference type="CDD" id="cd18808">
    <property type="entry name" value="SF1_C_Upf1"/>
    <property type="match status" value="1"/>
</dbReference>
<dbReference type="Proteomes" id="UP000186817">
    <property type="component" value="Unassembled WGS sequence"/>
</dbReference>
<dbReference type="GO" id="GO:0004386">
    <property type="term" value="F:helicase activity"/>
    <property type="evidence" value="ECO:0007669"/>
    <property type="project" value="InterPro"/>
</dbReference>
<sequence length="3181" mass="351990">MKPGIPRNASDCGDLPVGGAGAQGAASLIVVELCCEAFTKGGKALEKWRAALTVHKRSWSTSEALLSKALKELVADHISSWEADVLTTGNMGQSSLAALRELGSAIREVDITTDAKSVKTRVERRTLGKSSLDLVIPIREHGDRLHLHWVRSHQTLENHCKEFGTLSKWRWLANAEADKFQTRDLEWEEQLKSKDKANKLVLHFLAERTALLFSHDKDQGPQVQFEGEVASPSKQARPAGLNRKGKLPPKSKEVLSGEADWPNKRDLKGCSVQPAPGTCVAVDFGASKWGPKCKLGAQQILPSQPDRVLDMAVRRSFIRLLVVPRPAKGTVDCPVLEPPPRLRINITRKVCKAMESKPSWIKAWLASIDPNLDVYASKFDDFGYDSENLLAEATKEELEGDLQEMSVKKVHARMILKHHAILQQKLPVKDACAPPPTSSPATESWDATAVQQLLPCMAHVLSFQRLGMAIRSSSYLNKKSEPTEWCMINPEMAFSSGDFKDHSMLELFFDLVSGRKSSKDIQPLDVVVAAGKLEVVSGSRRLTILNWLQAQWKHIAVHAPCYLFAPGDPKVASRYRAKDTSTGGTGILLHPGKKEAKHLHRALFRCPEEWVDKEPEAHDRTLQQPIAVNGLEEQLSATHMGVQPSSAKEPKTEQSDLQMPAVTIVPGPDKEHARSEHLVVPPPPPPPKESQEKAIQIVEPPTFVCCLWLGRRCPEADSHMTAGKRYLHEDVPGMMCGFEFRCRDRHYERPGMSDSGSCLGQSDAEQAVEMEQEEEVVCCHWLQNKCWLKAHHRKGKTLFLHQDVPGLPCTFGDKCRLMHRTVRPVAPSATTSSDSVQDAEAEALPENTFVCCFWLEGKCFHSSHHWLGKKFFLHKDVSGLPCGFGDQCAYMHYETRAALSGDARADVTAAEDEEGSSDPYSADAFVCCLWLEGKCRQKTDHMQGKYKFLHRDVPGLPCGFQDTCKYKHYETRMALDVSMDTYEGAELAVGMLVFIRGRGSVLYGEVLEISASACAAEAPVKVRCEHDQILWCAVRDLQVPDYKLIQKGMSLDVSFGSLGFPGFKCTVLAVSSEARRVKAPVHVRYNGHSSEHDEWVGADRLRSKALKFMSAEMPKSGSTHQAFPPGLGEVATSPSAASGKPSMPLSATTKSESHSETPAEVPGKALLHLGMIVHDTGSGVSGEILEISLPTEQVKVRQGTKTSWILLKRLRVPDYSCIRVGMHVQVLHSKPYLCTVLEVSQPSDRSIAPVHVRYNGYGSEDDEWVGADRLRSKAFKLLCCKLPSAIPGEPCAAPEALRDRPNRWQTAASRLEKAAQESRLPRTVEAQTSGERHEALPWHEREADDDNPSLFLDLALEATSEAVRRKASQSQWQESLESKLQAAAASPLVMELLNHYGWRGGKFEREPDVQRLHEHFRKTRTDLFEVESVPGCCSDDASSAGEGPDLPADDTLNDAASSCAMHADTLDAQLEGQANSIQRLTGTLICGTFRCVGGSSEGKGKHCGEVIVERGPLPLLGCKVRIAAGKNRGHARDCDRCYVRILLGQVFTADGTEHRMREAFVAHDISRTQLYGRIVLSREFGIPRQKLFVCSKCKKSSHERCVAFKPINGKLPPIQVSWPKGSLPPSSSDLHVVEVRDWEGDRQPRGKFIESFQMHSRKSDAAILEPVQMSMNCGDWERGQVRQMWSKFSRAAIPLPDVSSRTDLRTSGPTVGIQHPSLPTSVAVSCIPDALLHIHVLDVNAYLASLESAASMELQELLLRRAVGCWFMNHEDKALEANLPLFPPDIEKELTFAQGSERLAVTFAFRVTDRQTLDLDSVQVLETVVRCDSVLTPHDAGSMILGDADGGEVGTMLRLLAVYAWNFENAEIDRGSLAVFEHLDIDLARQSWDNAPSAFAQLVSCRMMRTLMHIVDRHAGTCLKGLSWSGVMDSAESSAGVTVKYSHGKADPSTWKVLERLFRLKPAESQAKITVRDAVSSLMEILKQPGLSYMQQHCFQSSFVRRMRNAFPQAYYELLPVQAEAAASTSAGSSGTFFKHEHVFHVTAPLQRNLDILGMRALKCHLDLSTPTEHMRLSKEKLQEAVARTNARTSAHNFGLHIFRVISWMKELSPGRRVSNALIGAVGPSYINVLMPTSCAHVLELKVPVWALCGDSGASEYDVATQSLKLTLPSGSYFDQLMIKTWHSPAMVCTIARNCAQPIPHHASANAVIVTELQLQQLSGTNVTFAVGDSMFPQMFSSCTDLKEWAVMDRRLEDYSQLWSRIRTCQVHAAAVCSSVFRPHGGAREPRWREADRKWCFQCRVDVFLAEGQWLYPGDLAVLSCEREDRILELRGVILEAKVDGKCGDGSQHATSFTVEVELSQNACFLKESCACFSGTDISYRMYFISVPLNEKKSILLLKSIPDSPPLQAMRLTVPRSAQQQKRESEMRPLLTVNQVNSALAQPEYSFQSRKEGLNEKQSMALKRGLQRPFSMVQGPPGTGKTSLLVQYVVIALSTMRRNERILVVAPSNQAVDHLLQRLSQDTGIPAHYITRVYSRSIEKEHGSTYKATFNSERAERKFDVRADLEEYALHFKMSQPPYAPRNQAAQGSRDQKTLSANYEKAEELVLKQSRIVLTTCTNGYLHAALSRIWFHTVVIDEAAQASEPDVVLNSTWATHRLVVVGDHQQLGPVVPEMNLDPAYVLALETPFLERMMQNPCRLKASTMLEVQYRMHQSIRSFPSSQFYESRLLDGVAVSFRPKLTCLWPQENDHRLFVDCQTPQIKDRASSEQHTKSLKNPGEAEVVAAVCSALLGQGCVGTDIAILTPYTSQQHEIRFRLELELGKDKSASILVGTVHALQGSEREYIILSFVRSISDEIVDIKPSTMSSSKGDARALRELKTQQLGIVKNRKLLNVALTRPKYGLAIIGNADVLSGGSNDFLDLITSLQSCSCVVDREAFLAKLRGNRVANPQNRRSLPEASVVRPEDSASNIGMQSHISQEDVSECSAVSKALSSISVLSESGVGPKCFLLGTLLPAASGAMIKVEHVGVGHRICAAGSSHHSLQVIHVQRYENEWTEIVKIETDSGASIVVTATHRIVMQNGRKTEAAQVREGDLVKTTGGLAQVISVARHAGHFNIFQVTFSPDEAVEAVSPPADTIWTLGARQVADDHRRTRRSGMNRRPGFRPEGAAPTFVATDDGFR</sequence>
<evidence type="ECO:0000259" key="2">
    <source>
        <dbReference type="SMART" id="SM00306"/>
    </source>
</evidence>
<feature type="region of interest" description="Disordered" evidence="1">
    <location>
        <begin position="3148"/>
        <end position="3181"/>
    </location>
</feature>
<feature type="region of interest" description="Disordered" evidence="1">
    <location>
        <begin position="1311"/>
        <end position="1344"/>
    </location>
</feature>
<dbReference type="Gene3D" id="2.170.16.10">
    <property type="entry name" value="Hedgehog/Intein (Hint) domain"/>
    <property type="match status" value="1"/>
</dbReference>
<dbReference type="Gene3D" id="3.40.50.300">
    <property type="entry name" value="P-loop containing nucleotide triphosphate hydrolases"/>
    <property type="match status" value="2"/>
</dbReference>
<dbReference type="SMART" id="SM00955">
    <property type="entry name" value="RNB"/>
    <property type="match status" value="1"/>
</dbReference>
<gene>
    <name evidence="4" type="primary">2E4.130</name>
    <name evidence="4" type="ORF">AK812_SmicGene312</name>
</gene>
<dbReference type="EMBL" id="LSRX01000003">
    <property type="protein sequence ID" value="OLQ15466.1"/>
    <property type="molecule type" value="Genomic_DNA"/>
</dbReference>
<dbReference type="InterPro" id="IPR027417">
    <property type="entry name" value="P-loop_NTPase"/>
</dbReference>
<name>A0A1Q9F710_SYMMI</name>
<reference evidence="4 5" key="1">
    <citation type="submission" date="2016-02" db="EMBL/GenBank/DDBJ databases">
        <title>Genome analysis of coral dinoflagellate symbionts highlights evolutionary adaptations to a symbiotic lifestyle.</title>
        <authorList>
            <person name="Aranda M."/>
            <person name="Li Y."/>
            <person name="Liew Y.J."/>
            <person name="Baumgarten S."/>
            <person name="Simakov O."/>
            <person name="Wilson M."/>
            <person name="Piel J."/>
            <person name="Ashoor H."/>
            <person name="Bougouffa S."/>
            <person name="Bajic V.B."/>
            <person name="Ryu T."/>
            <person name="Ravasi T."/>
            <person name="Bayer T."/>
            <person name="Micklem G."/>
            <person name="Kim H."/>
            <person name="Bhak J."/>
            <person name="Lajeunesse T.C."/>
            <person name="Voolstra C.R."/>
        </authorList>
    </citation>
    <scope>NUCLEOTIDE SEQUENCE [LARGE SCALE GENOMIC DNA]</scope>
    <source>
        <strain evidence="4 5">CCMP2467</strain>
    </source>
</reference>
<dbReference type="PANTHER" id="PTHR10887:SF495">
    <property type="entry name" value="HELICASE SENATAXIN ISOFORM X1-RELATED"/>
    <property type="match status" value="1"/>
</dbReference>
<dbReference type="Gene3D" id="1.10.150.50">
    <property type="entry name" value="Transcription Factor, Ets-1"/>
    <property type="match status" value="1"/>
</dbReference>
<evidence type="ECO:0000313" key="5">
    <source>
        <dbReference type="Proteomes" id="UP000186817"/>
    </source>
</evidence>
<dbReference type="InterPro" id="IPR041679">
    <property type="entry name" value="DNA2/NAM7-like_C"/>
</dbReference>
<feature type="domain" description="Hint" evidence="2">
    <location>
        <begin position="3005"/>
        <end position="3100"/>
    </location>
</feature>
<dbReference type="Pfam" id="PF00773">
    <property type="entry name" value="RNB"/>
    <property type="match status" value="1"/>
</dbReference>
<feature type="domain" description="RNB" evidence="3">
    <location>
        <begin position="1701"/>
        <end position="2064"/>
    </location>
</feature>
<dbReference type="Pfam" id="PF13087">
    <property type="entry name" value="AAA_12"/>
    <property type="match status" value="1"/>
</dbReference>
<dbReference type="InterPro" id="IPR003587">
    <property type="entry name" value="Hint_dom_N"/>
</dbReference>
<dbReference type="InterPro" id="IPR041677">
    <property type="entry name" value="DNA2/NAM7_AAA_11"/>
</dbReference>
<feature type="compositionally biased region" description="Basic and acidic residues" evidence="1">
    <location>
        <begin position="1330"/>
        <end position="1342"/>
    </location>
</feature>
<feature type="region of interest" description="Disordered" evidence="1">
    <location>
        <begin position="670"/>
        <end position="690"/>
    </location>
</feature>
<dbReference type="InterPro" id="IPR047187">
    <property type="entry name" value="SF1_C_Upf1"/>
</dbReference>
<keyword evidence="5" id="KW-1185">Reference proteome</keyword>
<feature type="region of interest" description="Disordered" evidence="1">
    <location>
        <begin position="224"/>
        <end position="260"/>
    </location>
</feature>
<accession>A0A1Q9F710</accession>
<proteinExistence type="predicted"/>
<dbReference type="InterPro" id="IPR045055">
    <property type="entry name" value="DNA2/NAM7-like"/>
</dbReference>
<dbReference type="GO" id="GO:0004540">
    <property type="term" value="F:RNA nuclease activity"/>
    <property type="evidence" value="ECO:0007669"/>
    <property type="project" value="InterPro"/>
</dbReference>
<dbReference type="SUPFAM" id="SSF50249">
    <property type="entry name" value="Nucleic acid-binding proteins"/>
    <property type="match status" value="1"/>
</dbReference>
<dbReference type="InterPro" id="IPR016197">
    <property type="entry name" value="Chromo-like_dom_sf"/>
</dbReference>
<protein>
    <submittedName>
        <fullName evidence="4">Regulator of nonsense transcripts 1-like</fullName>
    </submittedName>
</protein>
<dbReference type="GO" id="GO:0003723">
    <property type="term" value="F:RNA binding"/>
    <property type="evidence" value="ECO:0007669"/>
    <property type="project" value="InterPro"/>
</dbReference>